<dbReference type="EMBL" id="QGKX02000996">
    <property type="protein sequence ID" value="KAF3558854.1"/>
    <property type="molecule type" value="Genomic_DNA"/>
</dbReference>
<dbReference type="InterPro" id="IPR040229">
    <property type="entry name" value="At3g27390-like"/>
</dbReference>
<dbReference type="PANTHER" id="PTHR31133">
    <property type="entry name" value="MEMBRANE PROTEIN"/>
    <property type="match status" value="1"/>
</dbReference>
<reference evidence="1" key="1">
    <citation type="submission" date="2019-12" db="EMBL/GenBank/DDBJ databases">
        <title>Genome sequencing and annotation of Brassica cretica.</title>
        <authorList>
            <person name="Studholme D.J."/>
            <person name="Sarris P."/>
        </authorList>
    </citation>
    <scope>NUCLEOTIDE SEQUENCE</scope>
    <source>
        <strain evidence="1">PFS-109/04</strain>
        <tissue evidence="1">Leaf</tissue>
    </source>
</reference>
<protein>
    <submittedName>
        <fullName evidence="1">Uncharacterized protein</fullName>
    </submittedName>
</protein>
<name>A0A8S9R0Y6_BRACR</name>
<evidence type="ECO:0000313" key="1">
    <source>
        <dbReference type="EMBL" id="KAF3558854.1"/>
    </source>
</evidence>
<gene>
    <name evidence="1" type="ORF">F2Q69_00016197</name>
</gene>
<evidence type="ECO:0000313" key="2">
    <source>
        <dbReference type="Proteomes" id="UP000712600"/>
    </source>
</evidence>
<dbReference type="PANTHER" id="PTHR31133:SF3">
    <property type="entry name" value="TRANSMEMBRANE PROTEIN"/>
    <property type="match status" value="1"/>
</dbReference>
<organism evidence="1 2">
    <name type="scientific">Brassica cretica</name>
    <name type="common">Mustard</name>
    <dbReference type="NCBI Taxonomy" id="69181"/>
    <lineage>
        <taxon>Eukaryota</taxon>
        <taxon>Viridiplantae</taxon>
        <taxon>Streptophyta</taxon>
        <taxon>Embryophyta</taxon>
        <taxon>Tracheophyta</taxon>
        <taxon>Spermatophyta</taxon>
        <taxon>Magnoliopsida</taxon>
        <taxon>eudicotyledons</taxon>
        <taxon>Gunneridae</taxon>
        <taxon>Pentapetalae</taxon>
        <taxon>rosids</taxon>
        <taxon>malvids</taxon>
        <taxon>Brassicales</taxon>
        <taxon>Brassicaceae</taxon>
        <taxon>Brassiceae</taxon>
        <taxon>Brassica</taxon>
    </lineage>
</organism>
<proteinExistence type="predicted"/>
<sequence>MRFCVLFIPIYRLRNLGVTDEVLRLQGLTKSVSRYPTFRRHFVELVKKLSNDLDKKHNRFEGGGSRPVKKTVSRIFSQKSFKKKTSDNGSDQDSPNRGFRDVDIVNVTVGSSCPLLLSRRCDGARPLAFVFLSSRALANITVNPSADAGSFTSHSPNFGNGRSCCCLC</sequence>
<comment type="caution">
    <text evidence="1">The sequence shown here is derived from an EMBL/GenBank/DDBJ whole genome shotgun (WGS) entry which is preliminary data.</text>
</comment>
<dbReference type="AlphaFoldDB" id="A0A8S9R0Y6"/>
<accession>A0A8S9R0Y6</accession>
<dbReference type="Proteomes" id="UP000712600">
    <property type="component" value="Unassembled WGS sequence"/>
</dbReference>